<accession>A0AAD7IBC5</accession>
<feature type="compositionally biased region" description="Basic and acidic residues" evidence="5">
    <location>
        <begin position="71"/>
        <end position="80"/>
    </location>
</feature>
<feature type="region of interest" description="Disordered" evidence="5">
    <location>
        <begin position="60"/>
        <end position="82"/>
    </location>
</feature>
<name>A0AAD7IBC5_9AGAR</name>
<dbReference type="PANTHER" id="PTHR46910:SF3">
    <property type="entry name" value="HALOTOLERANCE PROTEIN 9-RELATED"/>
    <property type="match status" value="1"/>
</dbReference>
<dbReference type="PANTHER" id="PTHR46910">
    <property type="entry name" value="TRANSCRIPTION FACTOR PDR1"/>
    <property type="match status" value="1"/>
</dbReference>
<dbReference type="InterPro" id="IPR050987">
    <property type="entry name" value="AtrR-like"/>
</dbReference>
<dbReference type="Gene3D" id="4.10.240.10">
    <property type="entry name" value="Zn(2)-C6 fungal-type DNA-binding domain"/>
    <property type="match status" value="1"/>
</dbReference>
<keyword evidence="3" id="KW-0238">DNA-binding</keyword>
<evidence type="ECO:0000256" key="3">
    <source>
        <dbReference type="ARBA" id="ARBA00023125"/>
    </source>
</evidence>
<dbReference type="GO" id="GO:0000981">
    <property type="term" value="F:DNA-binding transcription factor activity, RNA polymerase II-specific"/>
    <property type="evidence" value="ECO:0007669"/>
    <property type="project" value="InterPro"/>
</dbReference>
<feature type="compositionally biased region" description="Polar residues" evidence="5">
    <location>
        <begin position="61"/>
        <end position="70"/>
    </location>
</feature>
<dbReference type="SMART" id="SM00066">
    <property type="entry name" value="GAL4"/>
    <property type="match status" value="1"/>
</dbReference>
<comment type="subcellular location">
    <subcellularLocation>
        <location evidence="1">Nucleus</location>
    </subcellularLocation>
</comment>
<evidence type="ECO:0000256" key="4">
    <source>
        <dbReference type="ARBA" id="ARBA00023242"/>
    </source>
</evidence>
<feature type="region of interest" description="Disordered" evidence="5">
    <location>
        <begin position="278"/>
        <end position="297"/>
    </location>
</feature>
<dbReference type="EMBL" id="JARKIB010000109">
    <property type="protein sequence ID" value="KAJ7738998.1"/>
    <property type="molecule type" value="Genomic_DNA"/>
</dbReference>
<dbReference type="AlphaFoldDB" id="A0AAD7IBC5"/>
<comment type="caution">
    <text evidence="7">The sequence shown here is derived from an EMBL/GenBank/DDBJ whole genome shotgun (WGS) entry which is preliminary data.</text>
</comment>
<dbReference type="GO" id="GO:0003677">
    <property type="term" value="F:DNA binding"/>
    <property type="evidence" value="ECO:0007669"/>
    <property type="project" value="UniProtKB-KW"/>
</dbReference>
<dbReference type="PROSITE" id="PS50048">
    <property type="entry name" value="ZN2_CY6_FUNGAL_2"/>
    <property type="match status" value="1"/>
</dbReference>
<reference evidence="7" key="1">
    <citation type="submission" date="2023-03" db="EMBL/GenBank/DDBJ databases">
        <title>Massive genome expansion in bonnet fungi (Mycena s.s.) driven by repeated elements and novel gene families across ecological guilds.</title>
        <authorList>
            <consortium name="Lawrence Berkeley National Laboratory"/>
            <person name="Harder C.B."/>
            <person name="Miyauchi S."/>
            <person name="Viragh M."/>
            <person name="Kuo A."/>
            <person name="Thoen E."/>
            <person name="Andreopoulos B."/>
            <person name="Lu D."/>
            <person name="Skrede I."/>
            <person name="Drula E."/>
            <person name="Henrissat B."/>
            <person name="Morin E."/>
            <person name="Kohler A."/>
            <person name="Barry K."/>
            <person name="LaButti K."/>
            <person name="Morin E."/>
            <person name="Salamov A."/>
            <person name="Lipzen A."/>
            <person name="Mereny Z."/>
            <person name="Hegedus B."/>
            <person name="Baldrian P."/>
            <person name="Stursova M."/>
            <person name="Weitz H."/>
            <person name="Taylor A."/>
            <person name="Grigoriev I.V."/>
            <person name="Nagy L.G."/>
            <person name="Martin F."/>
            <person name="Kauserud H."/>
        </authorList>
    </citation>
    <scope>NUCLEOTIDE SEQUENCE</scope>
    <source>
        <strain evidence="7">CBHHK182m</strain>
    </source>
</reference>
<evidence type="ECO:0000313" key="8">
    <source>
        <dbReference type="Proteomes" id="UP001215598"/>
    </source>
</evidence>
<protein>
    <recommendedName>
        <fullName evidence="6">Zn(2)-C6 fungal-type domain-containing protein</fullName>
    </recommendedName>
</protein>
<dbReference type="SUPFAM" id="SSF57701">
    <property type="entry name" value="Zn2/Cys6 DNA-binding domain"/>
    <property type="match status" value="1"/>
</dbReference>
<keyword evidence="4" id="KW-0539">Nucleus</keyword>
<proteinExistence type="predicted"/>
<dbReference type="InterPro" id="IPR036864">
    <property type="entry name" value="Zn2-C6_fun-type_DNA-bd_sf"/>
</dbReference>
<evidence type="ECO:0000259" key="6">
    <source>
        <dbReference type="PROSITE" id="PS50048"/>
    </source>
</evidence>
<sequence>MSTDTPLSWPLPRKPLRTRRAQACTECRARRIKCVTGDDATSAPCERCIRRGFTCKFVPVTGQQRHSPPTNEERPARKPSESIPTFQQELASLMEYSNFIAAAQLPDIPVPLLFSSPPPISLPPKSCEWDYEPNHHSNRPAFTRENSVLNSDEPTESYQPYSSELDLESAIFFFYPDVMNNEISSTLLTSSVGATPGLDIGNLRQSVPRRESSCQIQSIFVDPPHSRIRLLDPRHKHQATFRSMCSSSNQVCNSVAGGQNLHTHTHTTLAVPEASYNHHKRVCPPPPPMASAEFNVA</sequence>
<feature type="domain" description="Zn(2)-C6 fungal-type" evidence="6">
    <location>
        <begin position="23"/>
        <end position="57"/>
    </location>
</feature>
<organism evidence="7 8">
    <name type="scientific">Mycena metata</name>
    <dbReference type="NCBI Taxonomy" id="1033252"/>
    <lineage>
        <taxon>Eukaryota</taxon>
        <taxon>Fungi</taxon>
        <taxon>Dikarya</taxon>
        <taxon>Basidiomycota</taxon>
        <taxon>Agaricomycotina</taxon>
        <taxon>Agaricomycetes</taxon>
        <taxon>Agaricomycetidae</taxon>
        <taxon>Agaricales</taxon>
        <taxon>Marasmiineae</taxon>
        <taxon>Mycenaceae</taxon>
        <taxon>Mycena</taxon>
    </lineage>
</organism>
<evidence type="ECO:0000313" key="7">
    <source>
        <dbReference type="EMBL" id="KAJ7738998.1"/>
    </source>
</evidence>
<dbReference type="GO" id="GO:0008270">
    <property type="term" value="F:zinc ion binding"/>
    <property type="evidence" value="ECO:0007669"/>
    <property type="project" value="InterPro"/>
</dbReference>
<evidence type="ECO:0000256" key="2">
    <source>
        <dbReference type="ARBA" id="ARBA00022723"/>
    </source>
</evidence>
<evidence type="ECO:0000256" key="5">
    <source>
        <dbReference type="SAM" id="MobiDB-lite"/>
    </source>
</evidence>
<dbReference type="Proteomes" id="UP001215598">
    <property type="component" value="Unassembled WGS sequence"/>
</dbReference>
<keyword evidence="8" id="KW-1185">Reference proteome</keyword>
<keyword evidence="2" id="KW-0479">Metal-binding</keyword>
<dbReference type="InterPro" id="IPR001138">
    <property type="entry name" value="Zn2Cys6_DnaBD"/>
</dbReference>
<dbReference type="CDD" id="cd00067">
    <property type="entry name" value="GAL4"/>
    <property type="match status" value="1"/>
</dbReference>
<evidence type="ECO:0000256" key="1">
    <source>
        <dbReference type="ARBA" id="ARBA00004123"/>
    </source>
</evidence>
<dbReference type="PROSITE" id="PS00463">
    <property type="entry name" value="ZN2_CY6_FUNGAL_1"/>
    <property type="match status" value="1"/>
</dbReference>
<dbReference type="Pfam" id="PF00172">
    <property type="entry name" value="Zn_clus"/>
    <property type="match status" value="1"/>
</dbReference>
<dbReference type="GO" id="GO:0005634">
    <property type="term" value="C:nucleus"/>
    <property type="evidence" value="ECO:0007669"/>
    <property type="project" value="UniProtKB-SubCell"/>
</dbReference>
<gene>
    <name evidence="7" type="ORF">B0H16DRAFT_1465550</name>
</gene>